<dbReference type="GO" id="GO:0008237">
    <property type="term" value="F:metallopeptidase activity"/>
    <property type="evidence" value="ECO:0007669"/>
    <property type="project" value="InterPro"/>
</dbReference>
<evidence type="ECO:0000313" key="2">
    <source>
        <dbReference type="EMBL" id="MTW08995.1"/>
    </source>
</evidence>
<feature type="chain" id="PRO_5027080174" evidence="1">
    <location>
        <begin position="18"/>
        <end position="356"/>
    </location>
</feature>
<dbReference type="Proteomes" id="UP000472320">
    <property type="component" value="Unassembled WGS sequence"/>
</dbReference>
<dbReference type="AlphaFoldDB" id="A0A6L6Q9U6"/>
<gene>
    <name evidence="2" type="ORF">GM658_00110</name>
</gene>
<name>A0A6L6Q9U6_9BURK</name>
<keyword evidence="3" id="KW-1185">Reference proteome</keyword>
<proteinExistence type="predicted"/>
<dbReference type="RefSeq" id="WP_155451992.1">
    <property type="nucleotide sequence ID" value="NZ_WNKX01000001.1"/>
</dbReference>
<dbReference type="SUPFAM" id="SSF55486">
    <property type="entry name" value="Metalloproteases ('zincins'), catalytic domain"/>
    <property type="match status" value="1"/>
</dbReference>
<feature type="signal peptide" evidence="1">
    <location>
        <begin position="1"/>
        <end position="17"/>
    </location>
</feature>
<evidence type="ECO:0000313" key="3">
    <source>
        <dbReference type="Proteomes" id="UP000472320"/>
    </source>
</evidence>
<dbReference type="NCBIfam" id="NF038122">
    <property type="entry name" value="metallo_LGF"/>
    <property type="match status" value="1"/>
</dbReference>
<reference evidence="2 3" key="1">
    <citation type="submission" date="2019-11" db="EMBL/GenBank/DDBJ databases">
        <title>Type strains purchased from KCTC, JCM and DSMZ.</title>
        <authorList>
            <person name="Lu H."/>
        </authorList>
    </citation>
    <scope>NUCLEOTIDE SEQUENCE [LARGE SCALE GENOMIC DNA]</scope>
    <source>
        <strain evidence="2 3">JCM 31587</strain>
    </source>
</reference>
<sequence length="356" mass="37352">MKTLLAGLLLAAGTASANPTFHFQYVPGTSAQAQQGFQAAAARWSNLLHDNVTINLTVGFNALSGGILGQAGTAQNFYSYSTVRNALAADATSAADATAVTHLPGGSTFNMLINRTSDNPHGAGSATPYLDNDGGANNKTLHIADAEAKALGLAITPQTLSGCIGTCDGFIQFNSNFNFDFNPNNGTDANAFDFVGVAAHEIGHTLGFISGVDILDGNSPPYNGPFNDNQFVYVSALDMFRYSTLSSAQGVIDWTADNRAKYFSLDGTTMGPQFATGVNFGDGRQASHWKDDMFIGLMDPTAGLGETLHITANDTRAMDVIGWNVAAVPEPSGWAMLGAGMLVMTARRRGRSSKLS</sequence>
<protein>
    <submittedName>
        <fullName evidence="2">PEP-CTERM sorting domain-containing protein</fullName>
    </submittedName>
</protein>
<dbReference type="EMBL" id="WNKX01000001">
    <property type="protein sequence ID" value="MTW08995.1"/>
    <property type="molecule type" value="Genomic_DNA"/>
</dbReference>
<comment type="caution">
    <text evidence="2">The sequence shown here is derived from an EMBL/GenBank/DDBJ whole genome shotgun (WGS) entry which is preliminary data.</text>
</comment>
<dbReference type="NCBIfam" id="TIGR02595">
    <property type="entry name" value="PEP_CTERM"/>
    <property type="match status" value="1"/>
</dbReference>
<organism evidence="2 3">
    <name type="scientific">Massilia eburnea</name>
    <dbReference type="NCBI Taxonomy" id="1776165"/>
    <lineage>
        <taxon>Bacteria</taxon>
        <taxon>Pseudomonadati</taxon>
        <taxon>Pseudomonadota</taxon>
        <taxon>Betaproteobacteria</taxon>
        <taxon>Burkholderiales</taxon>
        <taxon>Oxalobacteraceae</taxon>
        <taxon>Telluria group</taxon>
        <taxon>Massilia</taxon>
    </lineage>
</organism>
<evidence type="ECO:0000256" key="1">
    <source>
        <dbReference type="SAM" id="SignalP"/>
    </source>
</evidence>
<dbReference type="InterPro" id="IPR013424">
    <property type="entry name" value="Ice-binding_C"/>
</dbReference>
<dbReference type="OrthoDB" id="8198236at2"/>
<dbReference type="InterPro" id="IPR024079">
    <property type="entry name" value="MetalloPept_cat_dom_sf"/>
</dbReference>
<accession>A0A6L6Q9U6</accession>
<keyword evidence="1" id="KW-0732">Signal</keyword>
<dbReference type="Gene3D" id="3.40.390.10">
    <property type="entry name" value="Collagenase (Catalytic Domain)"/>
    <property type="match status" value="1"/>
</dbReference>